<dbReference type="GO" id="GO:0032259">
    <property type="term" value="P:methylation"/>
    <property type="evidence" value="ECO:0007669"/>
    <property type="project" value="UniProtKB-KW"/>
</dbReference>
<evidence type="ECO:0000313" key="6">
    <source>
        <dbReference type="Proteomes" id="UP000293623"/>
    </source>
</evidence>
<organism evidence="5 6">
    <name type="scientific">Pelagerythrobacter rhizovicinus</name>
    <dbReference type="NCBI Taxonomy" id="2268576"/>
    <lineage>
        <taxon>Bacteria</taxon>
        <taxon>Pseudomonadati</taxon>
        <taxon>Pseudomonadota</taxon>
        <taxon>Alphaproteobacteria</taxon>
        <taxon>Sphingomonadales</taxon>
        <taxon>Erythrobacteraceae</taxon>
        <taxon>Pelagerythrobacter</taxon>
    </lineage>
</organism>
<keyword evidence="3" id="KW-0479">Metal-binding</keyword>
<dbReference type="AlphaFoldDB" id="A0A4Q2KQK0"/>
<evidence type="ECO:0000256" key="1">
    <source>
        <dbReference type="ARBA" id="ARBA00022603"/>
    </source>
</evidence>
<feature type="binding site" evidence="3">
    <location>
        <position position="304"/>
    </location>
    <ligand>
        <name>Zn(2+)</name>
        <dbReference type="ChEBI" id="CHEBI:29105"/>
    </ligand>
</feature>
<dbReference type="PANTHER" id="PTHR11103:SF18">
    <property type="entry name" value="SLR1189 PROTEIN"/>
    <property type="match status" value="1"/>
</dbReference>
<gene>
    <name evidence="5" type="ORF">ETX26_02070</name>
</gene>
<evidence type="ECO:0000313" key="5">
    <source>
        <dbReference type="EMBL" id="RXZ65561.1"/>
    </source>
</evidence>
<dbReference type="Pfam" id="PF02574">
    <property type="entry name" value="S-methyl_trans"/>
    <property type="match status" value="1"/>
</dbReference>
<evidence type="ECO:0000259" key="4">
    <source>
        <dbReference type="PROSITE" id="PS50970"/>
    </source>
</evidence>
<dbReference type="GO" id="GO:0046872">
    <property type="term" value="F:metal ion binding"/>
    <property type="evidence" value="ECO:0007669"/>
    <property type="project" value="UniProtKB-KW"/>
</dbReference>
<dbReference type="Gene3D" id="3.20.20.330">
    <property type="entry name" value="Homocysteine-binding-like domain"/>
    <property type="match status" value="1"/>
</dbReference>
<feature type="domain" description="Hcy-binding" evidence="4">
    <location>
        <begin position="11"/>
        <end position="318"/>
    </location>
</feature>
<sequence length="320" mass="33893">MTETLTATPITGHDLPQLQGKLFLTDGGLETTLLFQEGVDLACFAAIDMLRKPGGRAHLERYFETYLAIAKEAKAGFVLESATWRSSRDWAEPLGMSLGELAAYNHEAIEMLVDLRARHETAECPIVVSGCIGPRGDGYNPAEIMSVQEAREYHSWQARTFGEAGADMIAGITITNVPEAIGIVQAGQEAGLPSAISFTVETDSRLPTGDTLEQAIAAVDQATGGGPAYYMINCAHPSHFSPALLAGGGWTGRIRGLRANASRLSHAELDGMEELDAGNPAELGREYGELVAALPHLAVLGGCCGTDHRHIAAIAAAAVR</sequence>
<dbReference type="PROSITE" id="PS50970">
    <property type="entry name" value="HCY"/>
    <property type="match status" value="1"/>
</dbReference>
<reference evidence="5 6" key="1">
    <citation type="submission" date="2019-01" db="EMBL/GenBank/DDBJ databases">
        <title>Altererythrobacter rhizovicinus sp. nov., isolated from the rhizosphere soil of Haloxylon ammodendron.</title>
        <authorList>
            <person name="Li H.-P."/>
            <person name="Gou J.-Y."/>
            <person name="Yao D."/>
            <person name="Han Q.-Q."/>
            <person name="Shao K.-Z."/>
            <person name="Zhao Q."/>
            <person name="Zhang J.-L."/>
        </authorList>
    </citation>
    <scope>NUCLEOTIDE SEQUENCE [LARGE SCALE GENOMIC DNA]</scope>
    <source>
        <strain evidence="5 6">AY-3R</strain>
    </source>
</reference>
<dbReference type="GO" id="GO:0008168">
    <property type="term" value="F:methyltransferase activity"/>
    <property type="evidence" value="ECO:0007669"/>
    <property type="project" value="UniProtKB-UniRule"/>
</dbReference>
<keyword evidence="2 3" id="KW-0808">Transferase</keyword>
<name>A0A4Q2KQK0_9SPHN</name>
<proteinExistence type="predicted"/>
<comment type="cofactor">
    <cofactor evidence="3">
        <name>Zn(2+)</name>
        <dbReference type="ChEBI" id="CHEBI:29105"/>
    </cofactor>
</comment>
<keyword evidence="6" id="KW-1185">Reference proteome</keyword>
<dbReference type="EMBL" id="SDPV01000001">
    <property type="protein sequence ID" value="RXZ65561.1"/>
    <property type="molecule type" value="Genomic_DNA"/>
</dbReference>
<dbReference type="InterPro" id="IPR003726">
    <property type="entry name" value="HCY_dom"/>
</dbReference>
<accession>A0A4Q2KQK0</accession>
<dbReference type="RefSeq" id="WP_129523045.1">
    <property type="nucleotide sequence ID" value="NZ_SDPV01000001.1"/>
</dbReference>
<evidence type="ECO:0000256" key="3">
    <source>
        <dbReference type="PROSITE-ProRule" id="PRU00333"/>
    </source>
</evidence>
<dbReference type="PANTHER" id="PTHR11103">
    <property type="entry name" value="SLR1189 PROTEIN"/>
    <property type="match status" value="1"/>
</dbReference>
<dbReference type="OrthoDB" id="9803687at2"/>
<keyword evidence="3" id="KW-0862">Zinc</keyword>
<dbReference type="InterPro" id="IPR036589">
    <property type="entry name" value="HCY_dom_sf"/>
</dbReference>
<keyword evidence="1 3" id="KW-0489">Methyltransferase</keyword>
<protein>
    <submittedName>
        <fullName evidence="5">Homocysteine S-methyltransferase</fullName>
    </submittedName>
</protein>
<dbReference type="Proteomes" id="UP000293623">
    <property type="component" value="Unassembled WGS sequence"/>
</dbReference>
<feature type="binding site" evidence="3">
    <location>
        <position position="303"/>
    </location>
    <ligand>
        <name>Zn(2+)</name>
        <dbReference type="ChEBI" id="CHEBI:29105"/>
    </ligand>
</feature>
<dbReference type="SUPFAM" id="SSF82282">
    <property type="entry name" value="Homocysteine S-methyltransferase"/>
    <property type="match status" value="1"/>
</dbReference>
<feature type="binding site" evidence="3">
    <location>
        <position position="234"/>
    </location>
    <ligand>
        <name>Zn(2+)</name>
        <dbReference type="ChEBI" id="CHEBI:29105"/>
    </ligand>
</feature>
<evidence type="ECO:0000256" key="2">
    <source>
        <dbReference type="ARBA" id="ARBA00022679"/>
    </source>
</evidence>
<comment type="caution">
    <text evidence="5">The sequence shown here is derived from an EMBL/GenBank/DDBJ whole genome shotgun (WGS) entry which is preliminary data.</text>
</comment>